<keyword evidence="2" id="KW-0175">Coiled coil</keyword>
<name>A0A078AXK7_STYLE</name>
<accession>A0A078AXK7</accession>
<reference evidence="6 7" key="1">
    <citation type="submission" date="2014-06" db="EMBL/GenBank/DDBJ databases">
        <authorList>
            <person name="Swart Estienne"/>
        </authorList>
    </citation>
    <scope>NUCLEOTIDE SEQUENCE [LARGE SCALE GENOMIC DNA]</scope>
    <source>
        <strain evidence="6 7">130c</strain>
    </source>
</reference>
<dbReference type="InParanoid" id="A0A078AXK7"/>
<keyword evidence="4" id="KW-0812">Transmembrane</keyword>
<feature type="compositionally biased region" description="Polar residues" evidence="3">
    <location>
        <begin position="59"/>
        <end position="69"/>
    </location>
</feature>
<feature type="transmembrane region" description="Helical" evidence="4">
    <location>
        <begin position="252"/>
        <end position="273"/>
    </location>
</feature>
<dbReference type="PROSITE" id="PS50192">
    <property type="entry name" value="T_SNARE"/>
    <property type="match status" value="1"/>
</dbReference>
<feature type="region of interest" description="Disordered" evidence="3">
    <location>
        <begin position="59"/>
        <end position="82"/>
    </location>
</feature>
<dbReference type="Gene3D" id="1.20.5.110">
    <property type="match status" value="1"/>
</dbReference>
<proteinExistence type="inferred from homology"/>
<dbReference type="InterPro" id="IPR045242">
    <property type="entry name" value="Syntaxin"/>
</dbReference>
<dbReference type="Proteomes" id="UP000039865">
    <property type="component" value="Unassembled WGS sequence"/>
</dbReference>
<dbReference type="GO" id="GO:0012505">
    <property type="term" value="C:endomembrane system"/>
    <property type="evidence" value="ECO:0007669"/>
    <property type="project" value="TreeGrafter"/>
</dbReference>
<evidence type="ECO:0000256" key="2">
    <source>
        <dbReference type="SAM" id="Coils"/>
    </source>
</evidence>
<organism evidence="6 7">
    <name type="scientific">Stylonychia lemnae</name>
    <name type="common">Ciliate</name>
    <dbReference type="NCBI Taxonomy" id="5949"/>
    <lineage>
        <taxon>Eukaryota</taxon>
        <taxon>Sar</taxon>
        <taxon>Alveolata</taxon>
        <taxon>Ciliophora</taxon>
        <taxon>Intramacronucleata</taxon>
        <taxon>Spirotrichea</taxon>
        <taxon>Stichotrichia</taxon>
        <taxon>Sporadotrichida</taxon>
        <taxon>Oxytrichidae</taxon>
        <taxon>Stylonychinae</taxon>
        <taxon>Stylonychia</taxon>
    </lineage>
</organism>
<dbReference type="Pfam" id="PF05739">
    <property type="entry name" value="SNARE"/>
    <property type="match status" value="1"/>
</dbReference>
<comment type="similarity">
    <text evidence="1">Belongs to the syntaxin family.</text>
</comment>
<dbReference type="SMART" id="SM00397">
    <property type="entry name" value="t_SNARE"/>
    <property type="match status" value="1"/>
</dbReference>
<dbReference type="AlphaFoldDB" id="A0A078AXK7"/>
<evidence type="ECO:0000313" key="7">
    <source>
        <dbReference type="Proteomes" id="UP000039865"/>
    </source>
</evidence>
<protein>
    <submittedName>
        <fullName evidence="6">Syntaxin 12</fullName>
    </submittedName>
</protein>
<keyword evidence="7" id="KW-1185">Reference proteome</keyword>
<evidence type="ECO:0000256" key="1">
    <source>
        <dbReference type="ARBA" id="ARBA00009063"/>
    </source>
</evidence>
<dbReference type="PANTHER" id="PTHR19957">
    <property type="entry name" value="SYNTAXIN"/>
    <property type="match status" value="1"/>
</dbReference>
<evidence type="ECO:0000313" key="6">
    <source>
        <dbReference type="EMBL" id="CDW85533.1"/>
    </source>
</evidence>
<evidence type="ECO:0000256" key="4">
    <source>
        <dbReference type="SAM" id="Phobius"/>
    </source>
</evidence>
<feature type="compositionally biased region" description="Basic and acidic residues" evidence="3">
    <location>
        <begin position="71"/>
        <end position="82"/>
    </location>
</feature>
<dbReference type="EMBL" id="CCKQ01013821">
    <property type="protein sequence ID" value="CDW85533.1"/>
    <property type="molecule type" value="Genomic_DNA"/>
</dbReference>
<feature type="coiled-coil region" evidence="2">
    <location>
        <begin position="218"/>
        <end position="245"/>
    </location>
</feature>
<dbReference type="InterPro" id="IPR000727">
    <property type="entry name" value="T_SNARE_dom"/>
</dbReference>
<feature type="domain" description="T-SNARE coiled-coil homology" evidence="5">
    <location>
        <begin position="180"/>
        <end position="242"/>
    </location>
</feature>
<sequence length="275" mass="32123">MSYETSSSAKIYINKNLKDKELADEPLLDSGNYQEIAQQLKVQLDQLSDFMTSLNSNMQKYEQSQNRRPSQSKEDYLNEQDQRTRKNIEDLLRKNAMQISTIKRGLDHLSDIQVSGVKDNQARMREYNSIKSSLNEMTKKFETYAKRFGDTEELNLKNYRDSVLNPNKKLRERAEIEQIEDYLKERKEQLDKVHKLMGDVHSIAKDIGVEVVVQGKKIEEINTEMESAKENVEGGKEQLQQKRDRTIRGNKWIMFLFAGVLGLVLILLLVIFLRR</sequence>
<evidence type="ECO:0000259" key="5">
    <source>
        <dbReference type="PROSITE" id="PS50192"/>
    </source>
</evidence>
<dbReference type="GO" id="GO:0048278">
    <property type="term" value="P:vesicle docking"/>
    <property type="evidence" value="ECO:0007669"/>
    <property type="project" value="TreeGrafter"/>
</dbReference>
<dbReference type="GO" id="GO:0000149">
    <property type="term" value="F:SNARE binding"/>
    <property type="evidence" value="ECO:0007669"/>
    <property type="project" value="TreeGrafter"/>
</dbReference>
<keyword evidence="4" id="KW-0472">Membrane</keyword>
<dbReference type="InterPro" id="IPR010989">
    <property type="entry name" value="SNARE"/>
</dbReference>
<evidence type="ECO:0000256" key="3">
    <source>
        <dbReference type="SAM" id="MobiDB-lite"/>
    </source>
</evidence>
<dbReference type="GO" id="GO:0031201">
    <property type="term" value="C:SNARE complex"/>
    <property type="evidence" value="ECO:0007669"/>
    <property type="project" value="TreeGrafter"/>
</dbReference>
<dbReference type="GO" id="GO:0005484">
    <property type="term" value="F:SNAP receptor activity"/>
    <property type="evidence" value="ECO:0007669"/>
    <property type="project" value="TreeGrafter"/>
</dbReference>
<keyword evidence="4" id="KW-1133">Transmembrane helix</keyword>
<gene>
    <name evidence="6" type="primary">Contig15572.g16593</name>
    <name evidence="6" type="ORF">STYLEM_14612</name>
</gene>
<dbReference type="GO" id="GO:0006886">
    <property type="term" value="P:intracellular protein transport"/>
    <property type="evidence" value="ECO:0007669"/>
    <property type="project" value="TreeGrafter"/>
</dbReference>
<dbReference type="SUPFAM" id="SSF47661">
    <property type="entry name" value="t-snare proteins"/>
    <property type="match status" value="1"/>
</dbReference>
<dbReference type="GO" id="GO:0006906">
    <property type="term" value="P:vesicle fusion"/>
    <property type="evidence" value="ECO:0007669"/>
    <property type="project" value="TreeGrafter"/>
</dbReference>